<comment type="caution">
    <text evidence="3">The sequence shown here is derived from an EMBL/GenBank/DDBJ whole genome shotgun (WGS) entry which is preliminary data.</text>
</comment>
<evidence type="ECO:0000256" key="2">
    <source>
        <dbReference type="ARBA" id="ARBA00022737"/>
    </source>
</evidence>
<keyword evidence="1" id="KW-0808">Transferase</keyword>
<evidence type="ECO:0000256" key="1">
    <source>
        <dbReference type="ARBA" id="ARBA00022679"/>
    </source>
</evidence>
<evidence type="ECO:0008006" key="5">
    <source>
        <dbReference type="Google" id="ProtNLM"/>
    </source>
</evidence>
<dbReference type="STRING" id="1291764.GCA_001311235_00302"/>
<dbReference type="InterPro" id="IPR051159">
    <property type="entry name" value="Hexapeptide_acetyltransf"/>
</dbReference>
<dbReference type="Pfam" id="PF00132">
    <property type="entry name" value="Hexapep"/>
    <property type="match status" value="1"/>
</dbReference>
<keyword evidence="2" id="KW-0677">Repeat</keyword>
<dbReference type="AlphaFoldDB" id="A0A2A5RPR4"/>
<reference evidence="3 4" key="1">
    <citation type="submission" date="2014-12" db="EMBL/GenBank/DDBJ databases">
        <title>Draft genome sequences of 10 type strains of Lactococcus.</title>
        <authorList>
            <person name="Sun Z."/>
            <person name="Zhong Z."/>
            <person name="Liu W."/>
            <person name="Zhang W."/>
            <person name="Zhang H."/>
        </authorList>
    </citation>
    <scope>NUCLEOTIDE SEQUENCE [LARGE SCALE GENOMIC DNA]</scope>
    <source>
        <strain evidence="3 4">JCM 16395</strain>
    </source>
</reference>
<proteinExistence type="predicted"/>
<dbReference type="GO" id="GO:0016740">
    <property type="term" value="F:transferase activity"/>
    <property type="evidence" value="ECO:0007669"/>
    <property type="project" value="UniProtKB-KW"/>
</dbReference>
<evidence type="ECO:0000313" key="3">
    <source>
        <dbReference type="EMBL" id="PCS01433.1"/>
    </source>
</evidence>
<dbReference type="Gene3D" id="2.160.10.10">
    <property type="entry name" value="Hexapeptide repeat proteins"/>
    <property type="match status" value="1"/>
</dbReference>
<dbReference type="RefSeq" id="WP_245811549.1">
    <property type="nucleotide sequence ID" value="NZ_JXJU01000001.1"/>
</dbReference>
<dbReference type="PROSITE" id="PS00101">
    <property type="entry name" value="HEXAPEP_TRANSFERASES"/>
    <property type="match status" value="1"/>
</dbReference>
<dbReference type="PANTHER" id="PTHR23416">
    <property type="entry name" value="SIALIC ACID SYNTHASE-RELATED"/>
    <property type="match status" value="1"/>
</dbReference>
<dbReference type="Proteomes" id="UP000218181">
    <property type="component" value="Unassembled WGS sequence"/>
</dbReference>
<dbReference type="InterPro" id="IPR011004">
    <property type="entry name" value="Trimer_LpxA-like_sf"/>
</dbReference>
<dbReference type="InterPro" id="IPR001451">
    <property type="entry name" value="Hexapep"/>
</dbReference>
<evidence type="ECO:0000313" key="4">
    <source>
        <dbReference type="Proteomes" id="UP000218181"/>
    </source>
</evidence>
<protein>
    <recommendedName>
        <fullName evidence="5">Acetyltransferase</fullName>
    </recommendedName>
</protein>
<dbReference type="CDD" id="cd04647">
    <property type="entry name" value="LbH_MAT_like"/>
    <property type="match status" value="1"/>
</dbReference>
<dbReference type="EMBL" id="JXJU01000001">
    <property type="protein sequence ID" value="PCS01433.1"/>
    <property type="molecule type" value="Genomic_DNA"/>
</dbReference>
<gene>
    <name evidence="3" type="ORF">RT41_GL000197</name>
</gene>
<name>A0A2A5RPR4_9LACT</name>
<sequence length="184" mass="19945">MKKIFNVITKIKKNRIKKRFGRTGDNFDIATDIALIGGQYISVGNNFLCGARSTIGAWDTYASQKYTPEILIGDNVRINSDLYITAINRITIGNNVLLGRNILITDNSHGSGTEQDFQVAPSLRKLCSKGEVHIEDNVWIGNNAVVLPNVTIGESSIIGANSVVTKNIPPKSVAVGNPAHIVVK</sequence>
<dbReference type="SUPFAM" id="SSF51161">
    <property type="entry name" value="Trimeric LpxA-like enzymes"/>
    <property type="match status" value="1"/>
</dbReference>
<organism evidence="3 4">
    <name type="scientific">Lactococcus fujiensis JCM 16395</name>
    <dbReference type="NCBI Taxonomy" id="1291764"/>
    <lineage>
        <taxon>Bacteria</taxon>
        <taxon>Bacillati</taxon>
        <taxon>Bacillota</taxon>
        <taxon>Bacilli</taxon>
        <taxon>Lactobacillales</taxon>
        <taxon>Streptococcaceae</taxon>
        <taxon>Lactococcus</taxon>
    </lineage>
</organism>
<accession>A0A2A5RPR4</accession>
<keyword evidence="4" id="KW-1185">Reference proteome</keyword>
<dbReference type="InterPro" id="IPR018357">
    <property type="entry name" value="Hexapep_transf_CS"/>
</dbReference>